<dbReference type="STRING" id="334426.A0A0R3PFT2"/>
<proteinExistence type="predicted"/>
<comment type="subcellular location">
    <subcellularLocation>
        <location evidence="1">Membrane</location>
    </subcellularLocation>
</comment>
<accession>A0A0R3PFT2</accession>
<dbReference type="PANTHER" id="PTHR24025">
    <property type="entry name" value="DESMOGLEIN FAMILY MEMBER"/>
    <property type="match status" value="1"/>
</dbReference>
<evidence type="ECO:0000313" key="14">
    <source>
        <dbReference type="Proteomes" id="UP000267027"/>
    </source>
</evidence>
<evidence type="ECO:0000256" key="5">
    <source>
        <dbReference type="ARBA" id="ARBA00022737"/>
    </source>
</evidence>
<dbReference type="SMART" id="SM00112">
    <property type="entry name" value="CA"/>
    <property type="match status" value="4"/>
</dbReference>
<keyword evidence="9" id="KW-0472">Membrane</keyword>
<feature type="domain" description="Cadherin" evidence="12">
    <location>
        <begin position="28"/>
        <end position="153"/>
    </location>
</feature>
<dbReference type="GO" id="GO:0030855">
    <property type="term" value="P:epithelial cell differentiation"/>
    <property type="evidence" value="ECO:0007669"/>
    <property type="project" value="UniProtKB-ARBA"/>
</dbReference>
<dbReference type="FunFam" id="2.60.40.60:FF:000020">
    <property type="entry name" value="Dachsous cadherin-related 1b"/>
    <property type="match status" value="1"/>
</dbReference>
<dbReference type="GO" id="GO:0005911">
    <property type="term" value="C:cell-cell junction"/>
    <property type="evidence" value="ECO:0007669"/>
    <property type="project" value="TreeGrafter"/>
</dbReference>
<evidence type="ECO:0000313" key="15">
    <source>
        <dbReference type="WBParaSite" id="ACOC_0000307001-mRNA-1"/>
    </source>
</evidence>
<dbReference type="SUPFAM" id="SSF49313">
    <property type="entry name" value="Cadherin-like"/>
    <property type="match status" value="5"/>
</dbReference>
<evidence type="ECO:0000256" key="4">
    <source>
        <dbReference type="ARBA" id="ARBA00022729"/>
    </source>
</evidence>
<reference evidence="15" key="1">
    <citation type="submission" date="2017-02" db="UniProtKB">
        <authorList>
            <consortium name="WormBaseParasite"/>
        </authorList>
    </citation>
    <scope>IDENTIFICATION</scope>
</reference>
<dbReference type="GO" id="GO:0005886">
    <property type="term" value="C:plasma membrane"/>
    <property type="evidence" value="ECO:0007669"/>
    <property type="project" value="InterPro"/>
</dbReference>
<evidence type="ECO:0000256" key="1">
    <source>
        <dbReference type="ARBA" id="ARBA00004370"/>
    </source>
</evidence>
<protein>
    <submittedName>
        <fullName evidence="15">Cadherin domain protein</fullName>
    </submittedName>
</protein>
<keyword evidence="6 11" id="KW-0106">Calcium</keyword>
<keyword evidence="2" id="KW-0245">EGF-like domain</keyword>
<keyword evidence="3" id="KW-0812">Transmembrane</keyword>
<gene>
    <name evidence="13" type="ORF">ACOC_LOCUS3071</name>
</gene>
<dbReference type="WBParaSite" id="ACOC_0000307001-mRNA-1">
    <property type="protein sequence ID" value="ACOC_0000307001-mRNA-1"/>
    <property type="gene ID" value="ACOC_0000307001"/>
</dbReference>
<keyword evidence="10" id="KW-1015">Disulfide bond</keyword>
<feature type="domain" description="Cadherin" evidence="12">
    <location>
        <begin position="365"/>
        <end position="470"/>
    </location>
</feature>
<keyword evidence="8" id="KW-1133">Transmembrane helix</keyword>
<keyword evidence="14" id="KW-1185">Reference proteome</keyword>
<dbReference type="CDD" id="cd11304">
    <property type="entry name" value="Cadherin_repeat"/>
    <property type="match status" value="3"/>
</dbReference>
<dbReference type="PROSITE" id="PS50268">
    <property type="entry name" value="CADHERIN_2"/>
    <property type="match status" value="4"/>
</dbReference>
<name>A0A0R3PFT2_ANGCS</name>
<evidence type="ECO:0000256" key="10">
    <source>
        <dbReference type="ARBA" id="ARBA00023157"/>
    </source>
</evidence>
<dbReference type="EMBL" id="UYYA01000789">
    <property type="protein sequence ID" value="VDM54656.1"/>
    <property type="molecule type" value="Genomic_DNA"/>
</dbReference>
<keyword evidence="4" id="KW-0732">Signal</keyword>
<reference evidence="13 14" key="2">
    <citation type="submission" date="2018-11" db="EMBL/GenBank/DDBJ databases">
        <authorList>
            <consortium name="Pathogen Informatics"/>
        </authorList>
    </citation>
    <scope>NUCLEOTIDE SEQUENCE [LARGE SCALE GENOMIC DNA]</scope>
    <source>
        <strain evidence="13 14">Costa Rica</strain>
    </source>
</reference>
<dbReference type="PRINTS" id="PR00205">
    <property type="entry name" value="CADHERIN"/>
</dbReference>
<dbReference type="OMA" id="YFEINIR"/>
<dbReference type="InterPro" id="IPR015919">
    <property type="entry name" value="Cadherin-like_sf"/>
</dbReference>
<dbReference type="OrthoDB" id="6252479at2759"/>
<dbReference type="GO" id="GO:0007411">
    <property type="term" value="P:axon guidance"/>
    <property type="evidence" value="ECO:0007669"/>
    <property type="project" value="UniProtKB-ARBA"/>
</dbReference>
<evidence type="ECO:0000256" key="7">
    <source>
        <dbReference type="ARBA" id="ARBA00022889"/>
    </source>
</evidence>
<dbReference type="InterPro" id="IPR002126">
    <property type="entry name" value="Cadherin-like_dom"/>
</dbReference>
<feature type="domain" description="Cadherin" evidence="12">
    <location>
        <begin position="154"/>
        <end position="262"/>
    </location>
</feature>
<keyword evidence="7" id="KW-0130">Cell adhesion</keyword>
<keyword evidence="5" id="KW-0677">Repeat</keyword>
<evidence type="ECO:0000256" key="2">
    <source>
        <dbReference type="ARBA" id="ARBA00022536"/>
    </source>
</evidence>
<evidence type="ECO:0000259" key="12">
    <source>
        <dbReference type="PROSITE" id="PS50268"/>
    </source>
</evidence>
<evidence type="ECO:0000256" key="6">
    <source>
        <dbReference type="ARBA" id="ARBA00022837"/>
    </source>
</evidence>
<dbReference type="InterPro" id="IPR050971">
    <property type="entry name" value="Cadherin-domain_protein"/>
</dbReference>
<feature type="domain" description="Cadherin" evidence="12">
    <location>
        <begin position="263"/>
        <end position="365"/>
    </location>
</feature>
<dbReference type="Gene3D" id="2.60.40.60">
    <property type="entry name" value="Cadherins"/>
    <property type="match status" value="5"/>
</dbReference>
<dbReference type="PROSITE" id="PS00232">
    <property type="entry name" value="CADHERIN_1"/>
    <property type="match status" value="3"/>
</dbReference>
<evidence type="ECO:0000256" key="9">
    <source>
        <dbReference type="ARBA" id="ARBA00023136"/>
    </source>
</evidence>
<dbReference type="GO" id="GO:0005509">
    <property type="term" value="F:calcium ion binding"/>
    <property type="evidence" value="ECO:0007669"/>
    <property type="project" value="UniProtKB-UniRule"/>
</dbReference>
<dbReference type="Proteomes" id="UP000267027">
    <property type="component" value="Unassembled WGS sequence"/>
</dbReference>
<evidence type="ECO:0000256" key="11">
    <source>
        <dbReference type="PROSITE-ProRule" id="PRU00043"/>
    </source>
</evidence>
<dbReference type="FunFam" id="2.60.40.60:FF:000013">
    <property type="entry name" value="Cadherin EGF LAG seven-pass G-type receptor"/>
    <property type="match status" value="1"/>
</dbReference>
<dbReference type="Pfam" id="PF00028">
    <property type="entry name" value="Cadherin"/>
    <property type="match status" value="3"/>
</dbReference>
<evidence type="ECO:0000256" key="3">
    <source>
        <dbReference type="ARBA" id="ARBA00022692"/>
    </source>
</evidence>
<organism evidence="15">
    <name type="scientific">Angiostrongylus costaricensis</name>
    <name type="common">Nematode worm</name>
    <dbReference type="NCBI Taxonomy" id="334426"/>
    <lineage>
        <taxon>Eukaryota</taxon>
        <taxon>Metazoa</taxon>
        <taxon>Ecdysozoa</taxon>
        <taxon>Nematoda</taxon>
        <taxon>Chromadorea</taxon>
        <taxon>Rhabditida</taxon>
        <taxon>Rhabditina</taxon>
        <taxon>Rhabditomorpha</taxon>
        <taxon>Strongyloidea</taxon>
        <taxon>Metastrongylidae</taxon>
        <taxon>Angiostrongylus</taxon>
    </lineage>
</organism>
<evidence type="ECO:0000313" key="13">
    <source>
        <dbReference type="EMBL" id="VDM54656.1"/>
    </source>
</evidence>
<dbReference type="AlphaFoldDB" id="A0A0R3PFT2"/>
<dbReference type="InterPro" id="IPR020894">
    <property type="entry name" value="Cadherin_CS"/>
</dbReference>
<dbReference type="GO" id="GO:0007156">
    <property type="term" value="P:homophilic cell adhesion via plasma membrane adhesion molecules"/>
    <property type="evidence" value="ECO:0007669"/>
    <property type="project" value="InterPro"/>
</dbReference>
<dbReference type="PANTHER" id="PTHR24025:SF23">
    <property type="entry name" value="NEURAL-CADHERIN"/>
    <property type="match status" value="1"/>
</dbReference>
<sequence>MKSSDGLTGACLVSIQVQDANDNVPVFSAIRYNITVREGYRPAGPLLVVSATDEDVGTFGEAHVHIQVIDSDANAPVFTQSSYLIKTPEDILPGISIGSVLATGPGIIRYRYLDADKHDRVVLNVQAELLNGATNQTQVVILIQDHNDNSPKFPVDVLEITVSENQSLHEPFYVVRATDKDKKKPNFQNGAILYSLISSHPPCPVMVLPLTGQLQLTEPLDFEKIKTYRIRIKAQDQGIPPRSANMTLIIHVSDFNDNHPVFENSTYEAEVAENSIPMTAVLQVKAHDADSRENGQVLYRITNGSSVFGIDEKSGLIYTNGNIDREVRSTYGLTITAQDKGKPPFSSSVHVRVLITDVNDNPPSCSSTTSMVVPIDSTLLTTVGTVVVTDPDNGANGTVIYRSQQSHPLFIVKSNGDVQLRRSLRESDPSDVRLSIIASDQGLPPKSTVCHVRVKIGHGTSAVKLIEPFERNIHVPKDCLTGCQLQQLNATGVAKWQIQSNGKAAHDISSTFADALGIVVDPLRP</sequence>
<evidence type="ECO:0000256" key="8">
    <source>
        <dbReference type="ARBA" id="ARBA00022989"/>
    </source>
</evidence>